<proteinExistence type="predicted"/>
<name>A0ABT6FES0_9BACT</name>
<gene>
    <name evidence="1" type="ORF">PZE19_20080</name>
</gene>
<evidence type="ECO:0000313" key="1">
    <source>
        <dbReference type="EMBL" id="MDG3006078.1"/>
    </source>
</evidence>
<protein>
    <submittedName>
        <fullName evidence="1">Uncharacterized protein</fullName>
    </submittedName>
</protein>
<organism evidence="1 2">
    <name type="scientific">Paludisphaera mucosa</name>
    <dbReference type="NCBI Taxonomy" id="3030827"/>
    <lineage>
        <taxon>Bacteria</taxon>
        <taxon>Pseudomonadati</taxon>
        <taxon>Planctomycetota</taxon>
        <taxon>Planctomycetia</taxon>
        <taxon>Isosphaerales</taxon>
        <taxon>Isosphaeraceae</taxon>
        <taxon>Paludisphaera</taxon>
    </lineage>
</organism>
<reference evidence="1 2" key="1">
    <citation type="submission" date="2023-03" db="EMBL/GenBank/DDBJ databases">
        <title>Paludisphaera mucosa sp. nov. a novel planctomycete from northern fen.</title>
        <authorList>
            <person name="Ivanova A."/>
        </authorList>
    </citation>
    <scope>NUCLEOTIDE SEQUENCE [LARGE SCALE GENOMIC DNA]</scope>
    <source>
        <strain evidence="1 2">Pla2</strain>
    </source>
</reference>
<dbReference type="EMBL" id="JARRAG010000002">
    <property type="protein sequence ID" value="MDG3006078.1"/>
    <property type="molecule type" value="Genomic_DNA"/>
</dbReference>
<accession>A0ABT6FES0</accession>
<sequence length="306" mass="34394">MHLKRIKNGYYLYQSVRAGDRFTSRCLGPVPADLVPRIRDLERERRDEATAAALKASRKVESDAKARDEAERIAKDRARPIRAFGAELDECRREADAAVAAILGVLGYRRHHRGEWRRRRDVESKVGIFIEKGLGPRSEFRELMRFSRLGDDAAEARVAELVATARDRKGDLAELAERSLMEIIPTCVAGGDSRAAVEHYMEGLRRELAPPGSGVVVELLASRAVLDWLHVSAWEQWFNYFSREVSQNAKALKAYQSCFDKAVARYQRSLLAVARARRLSLSVVVAQVNVALEGGRQVNQLKPLGE</sequence>
<dbReference type="Proteomes" id="UP001216907">
    <property type="component" value="Unassembled WGS sequence"/>
</dbReference>
<evidence type="ECO:0000313" key="2">
    <source>
        <dbReference type="Proteomes" id="UP001216907"/>
    </source>
</evidence>
<dbReference type="RefSeq" id="WP_277862382.1">
    <property type="nucleotide sequence ID" value="NZ_JARRAG010000002.1"/>
</dbReference>
<keyword evidence="2" id="KW-1185">Reference proteome</keyword>
<comment type="caution">
    <text evidence="1">The sequence shown here is derived from an EMBL/GenBank/DDBJ whole genome shotgun (WGS) entry which is preliminary data.</text>
</comment>